<feature type="domain" description="Peptidase M13 N-terminal" evidence="9">
    <location>
        <begin position="43"/>
        <end position="505"/>
    </location>
</feature>
<dbReference type="Proteomes" id="UP000696485">
    <property type="component" value="Unassembled WGS sequence"/>
</dbReference>
<dbReference type="InterPro" id="IPR008753">
    <property type="entry name" value="Peptidase_M13_N"/>
</dbReference>
<evidence type="ECO:0000256" key="3">
    <source>
        <dbReference type="ARBA" id="ARBA00022670"/>
    </source>
</evidence>
<accession>A0A9P5SEX1</accession>
<name>A0A9P5SEX1_9FUNG</name>
<dbReference type="InterPro" id="IPR018497">
    <property type="entry name" value="Peptidase_M13_C"/>
</dbReference>
<evidence type="ECO:0000256" key="6">
    <source>
        <dbReference type="ARBA" id="ARBA00022833"/>
    </source>
</evidence>
<dbReference type="EMBL" id="JAAAUY010000893">
    <property type="protein sequence ID" value="KAF9325647.1"/>
    <property type="molecule type" value="Genomic_DNA"/>
</dbReference>
<dbReference type="GO" id="GO:0005886">
    <property type="term" value="C:plasma membrane"/>
    <property type="evidence" value="ECO:0007669"/>
    <property type="project" value="TreeGrafter"/>
</dbReference>
<dbReference type="GO" id="GO:0004222">
    <property type="term" value="F:metalloendopeptidase activity"/>
    <property type="evidence" value="ECO:0007669"/>
    <property type="project" value="InterPro"/>
</dbReference>
<dbReference type="InterPro" id="IPR000718">
    <property type="entry name" value="Peptidase_M13"/>
</dbReference>
<evidence type="ECO:0000256" key="7">
    <source>
        <dbReference type="ARBA" id="ARBA00023049"/>
    </source>
</evidence>
<feature type="domain" description="Peptidase M13 C-terminal" evidence="8">
    <location>
        <begin position="568"/>
        <end position="654"/>
    </location>
</feature>
<dbReference type="Gene3D" id="3.40.390.10">
    <property type="entry name" value="Collagenase (Catalytic Domain)"/>
    <property type="match status" value="1"/>
</dbReference>
<dbReference type="Pfam" id="PF05649">
    <property type="entry name" value="Peptidase_M13_N"/>
    <property type="match status" value="1"/>
</dbReference>
<keyword evidence="5" id="KW-0378">Hydrolase</keyword>
<dbReference type="InterPro" id="IPR042089">
    <property type="entry name" value="Peptidase_M13_dom_2"/>
</dbReference>
<comment type="caution">
    <text evidence="10">The sequence shown here is derived from an EMBL/GenBank/DDBJ whole genome shotgun (WGS) entry which is preliminary data.</text>
</comment>
<evidence type="ECO:0000259" key="8">
    <source>
        <dbReference type="Pfam" id="PF01431"/>
    </source>
</evidence>
<keyword evidence="3" id="KW-0645">Protease</keyword>
<protein>
    <submittedName>
        <fullName evidence="10">Uncharacterized protein</fullName>
    </submittedName>
</protein>
<gene>
    <name evidence="10" type="ORF">BG006_010871</name>
</gene>
<feature type="non-terminal residue" evidence="10">
    <location>
        <position position="655"/>
    </location>
</feature>
<evidence type="ECO:0000259" key="9">
    <source>
        <dbReference type="Pfam" id="PF05649"/>
    </source>
</evidence>
<comment type="cofactor">
    <cofactor evidence="1">
        <name>Zn(2+)</name>
        <dbReference type="ChEBI" id="CHEBI:29105"/>
    </cofactor>
</comment>
<dbReference type="PRINTS" id="PR00786">
    <property type="entry name" value="NEPRILYSIN"/>
</dbReference>
<reference evidence="10" key="1">
    <citation type="journal article" date="2020" name="Fungal Divers.">
        <title>Resolving the Mortierellaceae phylogeny through synthesis of multi-gene phylogenetics and phylogenomics.</title>
        <authorList>
            <person name="Vandepol N."/>
            <person name="Liber J."/>
            <person name="Desiro A."/>
            <person name="Na H."/>
            <person name="Kennedy M."/>
            <person name="Barry K."/>
            <person name="Grigoriev I.V."/>
            <person name="Miller A.N."/>
            <person name="O'Donnell K."/>
            <person name="Stajich J.E."/>
            <person name="Bonito G."/>
        </authorList>
    </citation>
    <scope>NUCLEOTIDE SEQUENCE</scope>
    <source>
        <strain evidence="10">NVP1</strain>
    </source>
</reference>
<keyword evidence="4" id="KW-0479">Metal-binding</keyword>
<evidence type="ECO:0000256" key="4">
    <source>
        <dbReference type="ARBA" id="ARBA00022723"/>
    </source>
</evidence>
<keyword evidence="11" id="KW-1185">Reference proteome</keyword>
<dbReference type="PANTHER" id="PTHR11733">
    <property type="entry name" value="ZINC METALLOPROTEASE FAMILY M13 NEPRILYSIN-RELATED"/>
    <property type="match status" value="1"/>
</dbReference>
<dbReference type="Pfam" id="PF01431">
    <property type="entry name" value="Peptidase_M13"/>
    <property type="match status" value="1"/>
</dbReference>
<keyword evidence="6" id="KW-0862">Zinc</keyword>
<evidence type="ECO:0000313" key="11">
    <source>
        <dbReference type="Proteomes" id="UP000696485"/>
    </source>
</evidence>
<keyword evidence="7" id="KW-0482">Metalloprotease</keyword>
<sequence>MAVQIARGAPPGKPLANNDVCTSAQCVTTAADIIRDMLVDVDPCEDFSTFACGGFEEREEIPADEESVGYFKLVQKQNNRIIRSILSSESNKTIAIMGDHDSDAEGSNLQKLRALFTSCMDEDRINKVGRQPVVDEVKKLLALFPIRGSLLSSSSAIASAPTTADPDRATALAVTLAHLTKLGLDSFTGFGVSTDVKNPAHSVLAVSEGGLGLPSKEYYLDSKTLEIYELTVGQMLNLILGQEPVTTPPSPADTSSEPIFSSKSNVDQMYVDTEETPSSLPLTIPTTTAAFPSTVPSPWSDIAKDIVAFEVQLAAISTSINDLRNSEKTYNPRSLAQIAELTPAIDWPTLLESTLATNTQVPDLIMVSSPDFHTRLQQLLEKTSSTTLQNYFTWSLIRQLAGSLSIHYHQPLRELYALMSGISAGVVPDRWKTCVEFVNANLGDMAGQYFVEQAFKGNSRDVVNNLIDSLRATYTKGFPELDWLDAHTKKGANDKMSTIVQLIGFSTESPNAGSCKSLQEYYEGYQVDASDYFGNKMRANLWSMGRDFKDLNKPVNRMKMQMSPQTVNAYYSATLNEIVFPAGILQQPFFHVENPEYINYGGIGVVAGHELGHGFDNRGRLFDSTGRMANWWSNSTLKAFQAKAQCFIDQYGNFT</sequence>
<proteinExistence type="inferred from homology"/>
<evidence type="ECO:0000256" key="2">
    <source>
        <dbReference type="ARBA" id="ARBA00007357"/>
    </source>
</evidence>
<comment type="similarity">
    <text evidence="2">Belongs to the peptidase M13 family.</text>
</comment>
<organism evidence="10 11">
    <name type="scientific">Podila minutissima</name>
    <dbReference type="NCBI Taxonomy" id="64525"/>
    <lineage>
        <taxon>Eukaryota</taxon>
        <taxon>Fungi</taxon>
        <taxon>Fungi incertae sedis</taxon>
        <taxon>Mucoromycota</taxon>
        <taxon>Mortierellomycotina</taxon>
        <taxon>Mortierellomycetes</taxon>
        <taxon>Mortierellales</taxon>
        <taxon>Mortierellaceae</taxon>
        <taxon>Podila</taxon>
    </lineage>
</organism>
<evidence type="ECO:0000256" key="5">
    <source>
        <dbReference type="ARBA" id="ARBA00022801"/>
    </source>
</evidence>
<dbReference type="PANTHER" id="PTHR11733:SF167">
    <property type="entry name" value="FI17812P1-RELATED"/>
    <property type="match status" value="1"/>
</dbReference>
<dbReference type="GO" id="GO:0046872">
    <property type="term" value="F:metal ion binding"/>
    <property type="evidence" value="ECO:0007669"/>
    <property type="project" value="UniProtKB-KW"/>
</dbReference>
<dbReference type="CDD" id="cd08662">
    <property type="entry name" value="M13"/>
    <property type="match status" value="1"/>
</dbReference>
<dbReference type="GO" id="GO:0016485">
    <property type="term" value="P:protein processing"/>
    <property type="evidence" value="ECO:0007669"/>
    <property type="project" value="TreeGrafter"/>
</dbReference>
<dbReference type="Gene3D" id="1.10.1380.10">
    <property type="entry name" value="Neutral endopeptidase , domain2"/>
    <property type="match status" value="1"/>
</dbReference>
<evidence type="ECO:0000313" key="10">
    <source>
        <dbReference type="EMBL" id="KAF9325647.1"/>
    </source>
</evidence>
<dbReference type="AlphaFoldDB" id="A0A9P5SEX1"/>
<dbReference type="InterPro" id="IPR024079">
    <property type="entry name" value="MetalloPept_cat_dom_sf"/>
</dbReference>
<dbReference type="SUPFAM" id="SSF55486">
    <property type="entry name" value="Metalloproteases ('zincins'), catalytic domain"/>
    <property type="match status" value="1"/>
</dbReference>
<dbReference type="PROSITE" id="PS51885">
    <property type="entry name" value="NEPRILYSIN"/>
    <property type="match status" value="1"/>
</dbReference>
<evidence type="ECO:0000256" key="1">
    <source>
        <dbReference type="ARBA" id="ARBA00001947"/>
    </source>
</evidence>